<reference evidence="4" key="2">
    <citation type="journal article" date="2016" name="Genome Announc.">
        <title>Draft Genome Sequences of Two Novel Amoeba-Resistant Intranuclear Bacteria, 'Candidatus Berkiella cookevillensis' and 'Candidatus Berkiella aquae'.</title>
        <authorList>
            <person name="Mehari Y.T."/>
            <person name="Arivett B.A."/>
            <person name="Farone A.L."/>
            <person name="Gunderson J.H."/>
            <person name="Farone M.B."/>
        </authorList>
    </citation>
    <scope>NUCLEOTIDE SEQUENCE</scope>
    <source>
        <strain evidence="4">CC99</strain>
    </source>
</reference>
<dbReference type="NCBIfam" id="TIGR00251">
    <property type="entry name" value="DUF167 family protein"/>
    <property type="match status" value="1"/>
</dbReference>
<proteinExistence type="inferred from homology"/>
<comment type="similarity">
    <text evidence="1 2">Belongs to the UPF0235 family.</text>
</comment>
<dbReference type="InterPro" id="IPR003746">
    <property type="entry name" value="DUF167"/>
</dbReference>
<organism evidence="3">
    <name type="scientific">Candidatus Berkiella cookevillensis</name>
    <dbReference type="NCBI Taxonomy" id="437022"/>
    <lineage>
        <taxon>Bacteria</taxon>
        <taxon>Pseudomonadati</taxon>
        <taxon>Pseudomonadota</taxon>
        <taxon>Gammaproteobacteria</taxon>
        <taxon>Candidatus Berkiellales</taxon>
        <taxon>Candidatus Berkiellaceae</taxon>
        <taxon>Candidatus Berkiella</taxon>
    </lineage>
</organism>
<keyword evidence="5" id="KW-1185">Reference proteome</keyword>
<reference evidence="4" key="3">
    <citation type="submission" date="2021-06" db="EMBL/GenBank/DDBJ databases">
        <title>Genomic Description and Analysis of Intracellular Bacteria, Candidatus Berkiella cookevillensis and Candidatus Berkiella aquae.</title>
        <authorList>
            <person name="Kidane D.T."/>
            <person name="Mehari Y.T."/>
            <person name="Rice F.C."/>
            <person name="Arivett B.A."/>
            <person name="Farone A.L."/>
            <person name="Berk S.G."/>
            <person name="Farone M.B."/>
        </authorList>
    </citation>
    <scope>NUCLEOTIDE SEQUENCE</scope>
    <source>
        <strain evidence="4">CC99</strain>
    </source>
</reference>
<dbReference type="EMBL" id="LKHV02000001">
    <property type="protein sequence ID" value="MCS5707410.1"/>
    <property type="molecule type" value="Genomic_DNA"/>
</dbReference>
<dbReference type="SUPFAM" id="SSF69786">
    <property type="entry name" value="YggU-like"/>
    <property type="match status" value="1"/>
</dbReference>
<dbReference type="InterPro" id="IPR036591">
    <property type="entry name" value="YggU-like_sf"/>
</dbReference>
<evidence type="ECO:0000313" key="4">
    <source>
        <dbReference type="EMBL" id="MCS5707410.1"/>
    </source>
</evidence>
<dbReference type="PANTHER" id="PTHR13420:SF7">
    <property type="entry name" value="UPF0235 PROTEIN C15ORF40"/>
    <property type="match status" value="1"/>
</dbReference>
<dbReference type="Proteomes" id="UP000051494">
    <property type="component" value="Unassembled WGS sequence"/>
</dbReference>
<dbReference type="HAMAP" id="MF_00634">
    <property type="entry name" value="UPF0235"/>
    <property type="match status" value="1"/>
</dbReference>
<evidence type="ECO:0000256" key="1">
    <source>
        <dbReference type="ARBA" id="ARBA00010364"/>
    </source>
</evidence>
<sequence length="90" mass="10351">MINNIITLNVYVQPNAKQFEVNGMHDGCYKIKIPAPATDDKANEYLCKAIAKIFQVPQKAVELHKGHKSRYKTLKINDPKHIPDWYDAQK</sequence>
<dbReference type="Pfam" id="PF02594">
    <property type="entry name" value="DUF167"/>
    <property type="match status" value="1"/>
</dbReference>
<dbReference type="Gene3D" id="3.30.1200.10">
    <property type="entry name" value="YggU-like"/>
    <property type="match status" value="1"/>
</dbReference>
<dbReference type="EMBL" id="LKHV01000014">
    <property type="protein sequence ID" value="KRG17611.1"/>
    <property type="molecule type" value="Genomic_DNA"/>
</dbReference>
<evidence type="ECO:0000313" key="3">
    <source>
        <dbReference type="EMBL" id="KRG17611.1"/>
    </source>
</evidence>
<dbReference type="SMART" id="SM01152">
    <property type="entry name" value="DUF167"/>
    <property type="match status" value="1"/>
</dbReference>
<dbReference type="STRING" id="437022.CC99x_02210"/>
<dbReference type="OrthoDB" id="9800587at2"/>
<name>A0A0Q9YA44_9GAMM</name>
<comment type="caution">
    <text evidence="3">The sequence shown here is derived from an EMBL/GenBank/DDBJ whole genome shotgun (WGS) entry which is preliminary data.</text>
</comment>
<evidence type="ECO:0000256" key="2">
    <source>
        <dbReference type="HAMAP-Rule" id="MF_00634"/>
    </source>
</evidence>
<reference evidence="3" key="1">
    <citation type="submission" date="2015-09" db="EMBL/GenBank/DDBJ databases">
        <title>Draft Genome Sequences of Two Novel Amoeba-resistant Intranuclear Bacteria, Candidatus Berkiella cookevillensis and Candidatus Berkiella aquae.</title>
        <authorList>
            <person name="Mehari Y.T."/>
            <person name="Arivett B.A."/>
            <person name="Farone A.L."/>
            <person name="Gunderson J.H."/>
            <person name="Farone M.B."/>
        </authorList>
    </citation>
    <scope>NUCLEOTIDE SEQUENCE [LARGE SCALE GENOMIC DNA]</scope>
    <source>
        <strain evidence="3">CC99</strain>
    </source>
</reference>
<accession>A0A0Q9YA44</accession>
<evidence type="ECO:0000313" key="5">
    <source>
        <dbReference type="Proteomes" id="UP000051494"/>
    </source>
</evidence>
<dbReference type="RefSeq" id="WP_057625309.1">
    <property type="nucleotide sequence ID" value="NZ_LKHV02000001.1"/>
</dbReference>
<gene>
    <name evidence="4" type="ORF">CC99x_000685</name>
    <name evidence="3" type="ORF">CC99x_02210</name>
</gene>
<protein>
    <recommendedName>
        <fullName evidence="2">UPF0235 protein CC99x_000685</fullName>
    </recommendedName>
</protein>
<dbReference type="PANTHER" id="PTHR13420">
    <property type="entry name" value="UPF0235 PROTEIN C15ORF40"/>
    <property type="match status" value="1"/>
</dbReference>
<dbReference type="GO" id="GO:0005737">
    <property type="term" value="C:cytoplasm"/>
    <property type="evidence" value="ECO:0007669"/>
    <property type="project" value="TreeGrafter"/>
</dbReference>
<dbReference type="AlphaFoldDB" id="A0A0Q9YA44"/>